<proteinExistence type="predicted"/>
<name>V5HMV8_9VIBR</name>
<accession>V5HMV8</accession>
<dbReference type="EMBL" id="BAUJ01000047">
    <property type="protein sequence ID" value="GAD90550.1"/>
    <property type="molecule type" value="Genomic_DNA"/>
</dbReference>
<dbReference type="AlphaFoldDB" id="V5HMV8"/>
<dbReference type="Pfam" id="PF19991">
    <property type="entry name" value="HMA_2"/>
    <property type="match status" value="1"/>
</dbReference>
<dbReference type="eggNOG" id="ENOG5030JZY">
    <property type="taxonomic scope" value="Bacteria"/>
</dbReference>
<comment type="caution">
    <text evidence="1">The sequence shown here is derived from an EMBL/GenBank/DDBJ whole genome shotgun (WGS) entry which is preliminary data.</text>
</comment>
<keyword evidence="2" id="KW-1185">Reference proteome</keyword>
<evidence type="ECO:0000313" key="1">
    <source>
        <dbReference type="EMBL" id="GAD90550.1"/>
    </source>
</evidence>
<organism evidence="1 2">
    <name type="scientific">Vibrio halioticoli NBRC 102217</name>
    <dbReference type="NCBI Taxonomy" id="1219072"/>
    <lineage>
        <taxon>Bacteria</taxon>
        <taxon>Pseudomonadati</taxon>
        <taxon>Pseudomonadota</taxon>
        <taxon>Gammaproteobacteria</taxon>
        <taxon>Vibrionales</taxon>
        <taxon>Vibrionaceae</taxon>
        <taxon>Vibrio</taxon>
    </lineage>
</organism>
<protein>
    <recommendedName>
        <fullName evidence="3">HMA domain-containing protein</fullName>
    </recommendedName>
</protein>
<sequence>MIIIWCAITMNTYIHKTNQRVRVRSDYIRNHPKTVMNLLEQLEEIDAINKITYRKHAGSVAIHFDDKELDCESLIEILESHNWMQSTHKPSFIENAAISGTKTLAKSIAGIALSRLVGPSISRAILNFA</sequence>
<evidence type="ECO:0008006" key="3">
    <source>
        <dbReference type="Google" id="ProtNLM"/>
    </source>
</evidence>
<dbReference type="Proteomes" id="UP000017800">
    <property type="component" value="Unassembled WGS sequence"/>
</dbReference>
<reference evidence="1 2" key="1">
    <citation type="submission" date="2013-11" db="EMBL/GenBank/DDBJ databases">
        <title>Whole genome shotgun sequence of Vibrio halioticoli NBRC 102217.</title>
        <authorList>
            <person name="Isaki S."/>
            <person name="Kimura A."/>
            <person name="Ohji S."/>
            <person name="Hosoyama A."/>
            <person name="Fujita N."/>
            <person name="Hashimoto M."/>
            <person name="Hosoyama Y."/>
            <person name="Yamazoe A."/>
        </authorList>
    </citation>
    <scope>NUCLEOTIDE SEQUENCE [LARGE SCALE GENOMIC DNA]</scope>
    <source>
        <strain evidence="1 2">NBRC 102217</strain>
    </source>
</reference>
<evidence type="ECO:0000313" key="2">
    <source>
        <dbReference type="Proteomes" id="UP000017800"/>
    </source>
</evidence>
<gene>
    <name evidence="1" type="ORF">VHA01S_047_00190</name>
</gene>
<dbReference type="OrthoDB" id="6630204at2"/>